<reference evidence="1 2" key="1">
    <citation type="submission" date="2018-10" db="EMBL/GenBank/DDBJ databases">
        <title>Genomic Encyclopedia of Archaeal and Bacterial Type Strains, Phase II (KMG-II): from individual species to whole genera.</title>
        <authorList>
            <person name="Goeker M."/>
        </authorList>
    </citation>
    <scope>NUCLEOTIDE SEQUENCE [LARGE SCALE GENOMIC DNA]</scope>
    <source>
        <strain evidence="1 2">DSM 235</strain>
    </source>
</reference>
<evidence type="ECO:0000313" key="1">
    <source>
        <dbReference type="EMBL" id="RKT47013.1"/>
    </source>
</evidence>
<accession>A0A495VEH9</accession>
<organism evidence="1 2">
    <name type="scientific">Thiocapsa rosea</name>
    <dbReference type="NCBI Taxonomy" id="69360"/>
    <lineage>
        <taxon>Bacteria</taxon>
        <taxon>Pseudomonadati</taxon>
        <taxon>Pseudomonadota</taxon>
        <taxon>Gammaproteobacteria</taxon>
        <taxon>Chromatiales</taxon>
        <taxon>Chromatiaceae</taxon>
        <taxon>Thiocapsa</taxon>
    </lineage>
</organism>
<proteinExistence type="predicted"/>
<sequence>MLKRETPNKKVLSDIDSRCQLFQLQRPLGLLWLKDINRHLGFARGPAEPGEWVPLDRGAPKSVVSFPSS</sequence>
<comment type="caution">
    <text evidence="1">The sequence shown here is derived from an EMBL/GenBank/DDBJ whole genome shotgun (WGS) entry which is preliminary data.</text>
</comment>
<name>A0A495VEH9_9GAMM</name>
<gene>
    <name evidence="1" type="ORF">BDD21_4562</name>
</gene>
<keyword evidence="2" id="KW-1185">Reference proteome</keyword>
<protein>
    <submittedName>
        <fullName evidence="1">Uncharacterized protein</fullName>
    </submittedName>
</protein>
<dbReference type="AlphaFoldDB" id="A0A495VEH9"/>
<dbReference type="EMBL" id="RBXL01000001">
    <property type="protein sequence ID" value="RKT47013.1"/>
    <property type="molecule type" value="Genomic_DNA"/>
</dbReference>
<evidence type="ECO:0000313" key="2">
    <source>
        <dbReference type="Proteomes" id="UP000274556"/>
    </source>
</evidence>
<dbReference type="Proteomes" id="UP000274556">
    <property type="component" value="Unassembled WGS sequence"/>
</dbReference>